<protein>
    <submittedName>
        <fullName evidence="2">Uncharacterized protein</fullName>
    </submittedName>
</protein>
<gene>
    <name evidence="2" type="ORF">WQE_25493</name>
</gene>
<evidence type="ECO:0000256" key="1">
    <source>
        <dbReference type="SAM" id="MobiDB-lite"/>
    </source>
</evidence>
<organism evidence="2 3">
    <name type="scientific">Paraburkholderia hospita</name>
    <dbReference type="NCBI Taxonomy" id="169430"/>
    <lineage>
        <taxon>Bacteria</taxon>
        <taxon>Pseudomonadati</taxon>
        <taxon>Pseudomonadota</taxon>
        <taxon>Betaproteobacteria</taxon>
        <taxon>Burkholderiales</taxon>
        <taxon>Burkholderiaceae</taxon>
        <taxon>Paraburkholderia</taxon>
    </lineage>
</organism>
<keyword evidence="3" id="KW-1185">Reference proteome</keyword>
<accession>A0ABN0FHH4</accession>
<dbReference type="Proteomes" id="UP000004980">
    <property type="component" value="Unassembled WGS sequence"/>
</dbReference>
<dbReference type="EMBL" id="AKAU01000128">
    <property type="protein sequence ID" value="EIM98153.1"/>
    <property type="molecule type" value="Genomic_DNA"/>
</dbReference>
<evidence type="ECO:0000313" key="3">
    <source>
        <dbReference type="Proteomes" id="UP000004980"/>
    </source>
</evidence>
<feature type="region of interest" description="Disordered" evidence="1">
    <location>
        <begin position="1"/>
        <end position="46"/>
    </location>
</feature>
<sequence>MRDANFNEQPDFQALPAAGHGGTNPHAQESLGSDVAQARHKVEQAEAEIAKGEADLEEAIHELEEIEHPHPVQIVVNTKQVEMPHNRASGLAIKERAIAVGVNIKIDFVLFAERGDGRQEVVKDEKVIHLHNEQRFEAIDNDDHS</sequence>
<comment type="caution">
    <text evidence="2">The sequence shown here is derived from an EMBL/GenBank/DDBJ whole genome shotgun (WGS) entry which is preliminary data.</text>
</comment>
<name>A0ABN0FHH4_9BURK</name>
<dbReference type="RefSeq" id="WP_007586010.1">
    <property type="nucleotide sequence ID" value="NZ_AKAU01000128.1"/>
</dbReference>
<proteinExistence type="predicted"/>
<evidence type="ECO:0000313" key="2">
    <source>
        <dbReference type="EMBL" id="EIM98153.1"/>
    </source>
</evidence>
<feature type="compositionally biased region" description="Polar residues" evidence="1">
    <location>
        <begin position="1"/>
        <end position="10"/>
    </location>
</feature>
<reference evidence="2 3" key="1">
    <citation type="journal article" date="2012" name="J. Bacteriol.">
        <title>Draft Genome Sequence of the Soil Bacterium Burkholderia terrae Strain BS001, Which Interacts with Fungal Surface Structures.</title>
        <authorList>
            <person name="Nazir R."/>
            <person name="Hansen M.A."/>
            <person name="Sorensen S."/>
            <person name="van Elsas J.D."/>
        </authorList>
    </citation>
    <scope>NUCLEOTIDE SEQUENCE [LARGE SCALE GENOMIC DNA]</scope>
    <source>
        <strain evidence="2 3">BS001</strain>
    </source>
</reference>